<evidence type="ECO:0000313" key="2">
    <source>
        <dbReference type="Proteomes" id="UP000805193"/>
    </source>
</evidence>
<sequence length="163" mass="17907">MSSLSSPDECSTDPEENSGSQTPSKTTYVAQPMKHDSALQSSGDYTWTDVANRRVKKQKRIAERAAATAQAMAQQSQPPKPSGRSGGSGKPHPTHRLPPLPVTDHKVIVRPRDGLNFTVWTDIDKVKIRIRRDQNLVVVSTPEPEVAVTVQELPAITINGRQY</sequence>
<dbReference type="EMBL" id="JABSTQ010009179">
    <property type="protein sequence ID" value="KAG0432070.1"/>
    <property type="molecule type" value="Genomic_DNA"/>
</dbReference>
<protein>
    <submittedName>
        <fullName evidence="1">Uncharacterized protein</fullName>
    </submittedName>
</protein>
<evidence type="ECO:0000313" key="1">
    <source>
        <dbReference type="EMBL" id="KAG0432070.1"/>
    </source>
</evidence>
<reference evidence="1 2" key="1">
    <citation type="journal article" date="2020" name="Cell">
        <title>Large-Scale Comparative Analyses of Tick Genomes Elucidate Their Genetic Diversity and Vector Capacities.</title>
        <authorList>
            <consortium name="Tick Genome and Microbiome Consortium (TIGMIC)"/>
            <person name="Jia N."/>
            <person name="Wang J."/>
            <person name="Shi W."/>
            <person name="Du L."/>
            <person name="Sun Y."/>
            <person name="Zhan W."/>
            <person name="Jiang J.F."/>
            <person name="Wang Q."/>
            <person name="Zhang B."/>
            <person name="Ji P."/>
            <person name="Bell-Sakyi L."/>
            <person name="Cui X.M."/>
            <person name="Yuan T.T."/>
            <person name="Jiang B.G."/>
            <person name="Yang W.F."/>
            <person name="Lam T.T."/>
            <person name="Chang Q.C."/>
            <person name="Ding S.J."/>
            <person name="Wang X.J."/>
            <person name="Zhu J.G."/>
            <person name="Ruan X.D."/>
            <person name="Zhao L."/>
            <person name="Wei J.T."/>
            <person name="Ye R.Z."/>
            <person name="Que T.C."/>
            <person name="Du C.H."/>
            <person name="Zhou Y.H."/>
            <person name="Cheng J.X."/>
            <person name="Dai P.F."/>
            <person name="Guo W.B."/>
            <person name="Han X.H."/>
            <person name="Huang E.J."/>
            <person name="Li L.F."/>
            <person name="Wei W."/>
            <person name="Gao Y.C."/>
            <person name="Liu J.Z."/>
            <person name="Shao H.Z."/>
            <person name="Wang X."/>
            <person name="Wang C.C."/>
            <person name="Yang T.C."/>
            <person name="Huo Q.B."/>
            <person name="Li W."/>
            <person name="Chen H.Y."/>
            <person name="Chen S.E."/>
            <person name="Zhou L.G."/>
            <person name="Ni X.B."/>
            <person name="Tian J.H."/>
            <person name="Sheng Y."/>
            <person name="Liu T."/>
            <person name="Pan Y.S."/>
            <person name="Xia L.Y."/>
            <person name="Li J."/>
            <person name="Zhao F."/>
            <person name="Cao W.C."/>
        </authorList>
    </citation>
    <scope>NUCLEOTIDE SEQUENCE [LARGE SCALE GENOMIC DNA]</scope>
    <source>
        <strain evidence="1">Iper-2018</strain>
    </source>
</reference>
<proteinExistence type="predicted"/>
<keyword evidence="2" id="KW-1185">Reference proteome</keyword>
<comment type="caution">
    <text evidence="1">The sequence shown here is derived from an EMBL/GenBank/DDBJ whole genome shotgun (WGS) entry which is preliminary data.</text>
</comment>
<gene>
    <name evidence="1" type="ORF">HPB47_021195</name>
</gene>
<dbReference type="Proteomes" id="UP000805193">
    <property type="component" value="Unassembled WGS sequence"/>
</dbReference>
<name>A0AC60QGS7_IXOPE</name>
<organism evidence="1 2">
    <name type="scientific">Ixodes persulcatus</name>
    <name type="common">Taiga tick</name>
    <dbReference type="NCBI Taxonomy" id="34615"/>
    <lineage>
        <taxon>Eukaryota</taxon>
        <taxon>Metazoa</taxon>
        <taxon>Ecdysozoa</taxon>
        <taxon>Arthropoda</taxon>
        <taxon>Chelicerata</taxon>
        <taxon>Arachnida</taxon>
        <taxon>Acari</taxon>
        <taxon>Parasitiformes</taxon>
        <taxon>Ixodida</taxon>
        <taxon>Ixodoidea</taxon>
        <taxon>Ixodidae</taxon>
        <taxon>Ixodinae</taxon>
        <taxon>Ixodes</taxon>
    </lineage>
</organism>
<accession>A0AC60QGS7</accession>